<accession>Q6K6P9</accession>
<dbReference type="EMBL" id="AP005000">
    <property type="protein sequence ID" value="BAD23153.1"/>
    <property type="molecule type" value="Genomic_DNA"/>
</dbReference>
<name>Q6K6P9_ORYSJ</name>
<protein>
    <submittedName>
        <fullName evidence="1">Uncharacterized protein</fullName>
    </submittedName>
</protein>
<dbReference type="Proteomes" id="UP000000763">
    <property type="component" value="Chromosome 2"/>
</dbReference>
<evidence type="ECO:0000313" key="1">
    <source>
        <dbReference type="EMBL" id="BAD23153.1"/>
    </source>
</evidence>
<reference evidence="2" key="2">
    <citation type="journal article" date="2008" name="Nucleic Acids Res.">
        <title>The rice annotation project database (RAP-DB): 2008 update.</title>
        <authorList>
            <consortium name="The rice annotation project (RAP)"/>
        </authorList>
    </citation>
    <scope>GENOME REANNOTATION</scope>
    <source>
        <strain evidence="2">cv. Nipponbare</strain>
    </source>
</reference>
<proteinExistence type="predicted"/>
<dbReference type="AlphaFoldDB" id="Q6K6P9"/>
<sequence length="87" mass="10018">MIVLNEQEDTREIDQRSMQAAVCSELWRRANWDVWLFLERNGGSGRVYIRLGDMIRVAWSDWFLVQGDETAGSPHQSDEAECGVSWG</sequence>
<gene>
    <name evidence="1" type="primary">P0042D01.6</name>
</gene>
<organism evidence="1 2">
    <name type="scientific">Oryza sativa subsp. japonica</name>
    <name type="common">Rice</name>
    <dbReference type="NCBI Taxonomy" id="39947"/>
    <lineage>
        <taxon>Eukaryota</taxon>
        <taxon>Viridiplantae</taxon>
        <taxon>Streptophyta</taxon>
        <taxon>Embryophyta</taxon>
        <taxon>Tracheophyta</taxon>
        <taxon>Spermatophyta</taxon>
        <taxon>Magnoliopsida</taxon>
        <taxon>Liliopsida</taxon>
        <taxon>Poales</taxon>
        <taxon>Poaceae</taxon>
        <taxon>BOP clade</taxon>
        <taxon>Oryzoideae</taxon>
        <taxon>Oryzeae</taxon>
        <taxon>Oryzinae</taxon>
        <taxon>Oryza</taxon>
        <taxon>Oryza sativa</taxon>
    </lineage>
</organism>
<evidence type="ECO:0000313" key="2">
    <source>
        <dbReference type="Proteomes" id="UP000000763"/>
    </source>
</evidence>
<reference evidence="2" key="1">
    <citation type="journal article" date="2005" name="Nature">
        <title>The map-based sequence of the rice genome.</title>
        <authorList>
            <consortium name="International rice genome sequencing project (IRGSP)"/>
            <person name="Matsumoto T."/>
            <person name="Wu J."/>
            <person name="Kanamori H."/>
            <person name="Katayose Y."/>
            <person name="Fujisawa M."/>
            <person name="Namiki N."/>
            <person name="Mizuno H."/>
            <person name="Yamamoto K."/>
            <person name="Antonio B.A."/>
            <person name="Baba T."/>
            <person name="Sakata K."/>
            <person name="Nagamura Y."/>
            <person name="Aoki H."/>
            <person name="Arikawa K."/>
            <person name="Arita K."/>
            <person name="Bito T."/>
            <person name="Chiden Y."/>
            <person name="Fujitsuka N."/>
            <person name="Fukunaka R."/>
            <person name="Hamada M."/>
            <person name="Harada C."/>
            <person name="Hayashi A."/>
            <person name="Hijishita S."/>
            <person name="Honda M."/>
            <person name="Hosokawa S."/>
            <person name="Ichikawa Y."/>
            <person name="Idonuma A."/>
            <person name="Iijima M."/>
            <person name="Ikeda M."/>
            <person name="Ikeno M."/>
            <person name="Ito K."/>
            <person name="Ito S."/>
            <person name="Ito T."/>
            <person name="Ito Y."/>
            <person name="Ito Y."/>
            <person name="Iwabuchi A."/>
            <person name="Kamiya K."/>
            <person name="Karasawa W."/>
            <person name="Kurita K."/>
            <person name="Katagiri S."/>
            <person name="Kikuta A."/>
            <person name="Kobayashi H."/>
            <person name="Kobayashi N."/>
            <person name="Machita K."/>
            <person name="Maehara T."/>
            <person name="Masukawa M."/>
            <person name="Mizubayashi T."/>
            <person name="Mukai Y."/>
            <person name="Nagasaki H."/>
            <person name="Nagata Y."/>
            <person name="Naito S."/>
            <person name="Nakashima M."/>
            <person name="Nakama Y."/>
            <person name="Nakamichi Y."/>
            <person name="Nakamura M."/>
            <person name="Meguro A."/>
            <person name="Negishi M."/>
            <person name="Ohta I."/>
            <person name="Ohta T."/>
            <person name="Okamoto M."/>
            <person name="Ono N."/>
            <person name="Saji S."/>
            <person name="Sakaguchi M."/>
            <person name="Sakai K."/>
            <person name="Shibata M."/>
            <person name="Shimokawa T."/>
            <person name="Song J."/>
            <person name="Takazaki Y."/>
            <person name="Terasawa K."/>
            <person name="Tsugane M."/>
            <person name="Tsuji K."/>
            <person name="Ueda S."/>
            <person name="Waki K."/>
            <person name="Yamagata H."/>
            <person name="Yamamoto M."/>
            <person name="Yamamoto S."/>
            <person name="Yamane H."/>
            <person name="Yoshiki S."/>
            <person name="Yoshihara R."/>
            <person name="Yukawa K."/>
            <person name="Zhong H."/>
            <person name="Yano M."/>
            <person name="Yuan Q."/>
            <person name="Ouyang S."/>
            <person name="Liu J."/>
            <person name="Jones K.M."/>
            <person name="Gansberger K."/>
            <person name="Moffat K."/>
            <person name="Hill J."/>
            <person name="Bera J."/>
            <person name="Fadrosh D."/>
            <person name="Jin S."/>
            <person name="Johri S."/>
            <person name="Kim M."/>
            <person name="Overton L."/>
            <person name="Reardon M."/>
            <person name="Tsitrin T."/>
            <person name="Vuong H."/>
            <person name="Weaver B."/>
            <person name="Ciecko A."/>
            <person name="Tallon L."/>
            <person name="Jackson J."/>
            <person name="Pai G."/>
            <person name="Aken S.V."/>
            <person name="Utterback T."/>
            <person name="Reidmuller S."/>
            <person name="Feldblyum T."/>
            <person name="Hsiao J."/>
            <person name="Zismann V."/>
            <person name="Iobst S."/>
            <person name="de Vazeille A.R."/>
            <person name="Buell C.R."/>
            <person name="Ying K."/>
            <person name="Li Y."/>
            <person name="Lu T."/>
            <person name="Huang Y."/>
            <person name="Zhao Q."/>
            <person name="Feng Q."/>
            <person name="Zhang L."/>
            <person name="Zhu J."/>
            <person name="Weng Q."/>
            <person name="Mu J."/>
            <person name="Lu Y."/>
            <person name="Fan D."/>
            <person name="Liu Y."/>
            <person name="Guan J."/>
            <person name="Zhang Y."/>
            <person name="Yu S."/>
            <person name="Liu X."/>
            <person name="Zhang Y."/>
            <person name="Hong G."/>
            <person name="Han B."/>
            <person name="Choisne N."/>
            <person name="Demange N."/>
            <person name="Orjeda G."/>
            <person name="Samain S."/>
            <person name="Cattolico L."/>
            <person name="Pelletier E."/>
            <person name="Couloux A."/>
            <person name="Segurens B."/>
            <person name="Wincker P."/>
            <person name="D'Hont A."/>
            <person name="Scarpelli C."/>
            <person name="Weissenbach J."/>
            <person name="Salanoubat M."/>
            <person name="Quetier F."/>
            <person name="Yu Y."/>
            <person name="Kim H.R."/>
            <person name="Rambo T."/>
            <person name="Currie J."/>
            <person name="Collura K."/>
            <person name="Luo M."/>
            <person name="Yang T."/>
            <person name="Ammiraju J.S.S."/>
            <person name="Engler F."/>
            <person name="Soderlund C."/>
            <person name="Wing R.A."/>
            <person name="Palmer L.E."/>
            <person name="de la Bastide M."/>
            <person name="Spiegel L."/>
            <person name="Nascimento L."/>
            <person name="Zutavern T."/>
            <person name="O'Shaughnessy A."/>
            <person name="Dike S."/>
            <person name="Dedhia N."/>
            <person name="Preston R."/>
            <person name="Balija V."/>
            <person name="McCombie W.R."/>
            <person name="Chow T."/>
            <person name="Chen H."/>
            <person name="Chung M."/>
            <person name="Chen C."/>
            <person name="Shaw J."/>
            <person name="Wu H."/>
            <person name="Hsiao K."/>
            <person name="Chao Y."/>
            <person name="Chu M."/>
            <person name="Cheng C."/>
            <person name="Hour A."/>
            <person name="Lee P."/>
            <person name="Lin S."/>
            <person name="Lin Y."/>
            <person name="Liou J."/>
            <person name="Liu S."/>
            <person name="Hsing Y."/>
            <person name="Raghuvanshi S."/>
            <person name="Mohanty A."/>
            <person name="Bharti A.K."/>
            <person name="Gaur A."/>
            <person name="Gupta V."/>
            <person name="Kumar D."/>
            <person name="Ravi V."/>
            <person name="Vij S."/>
            <person name="Kapur A."/>
            <person name="Khurana P."/>
            <person name="Khurana P."/>
            <person name="Khurana J.P."/>
            <person name="Tyagi A.K."/>
            <person name="Gaikwad K."/>
            <person name="Singh A."/>
            <person name="Dalal V."/>
            <person name="Srivastava S."/>
            <person name="Dixit A."/>
            <person name="Pal A.K."/>
            <person name="Ghazi I.A."/>
            <person name="Yadav M."/>
            <person name="Pandit A."/>
            <person name="Bhargava A."/>
            <person name="Sureshbabu K."/>
            <person name="Batra K."/>
            <person name="Sharma T.R."/>
            <person name="Mohapatra T."/>
            <person name="Singh N.K."/>
            <person name="Messing J."/>
            <person name="Nelson A.B."/>
            <person name="Fuks G."/>
            <person name="Kavchok S."/>
            <person name="Keizer G."/>
            <person name="Linton E."/>
            <person name="Llaca V."/>
            <person name="Song R."/>
            <person name="Tanyolac B."/>
            <person name="Young S."/>
            <person name="Ho-Il K."/>
            <person name="Hahn J.H."/>
            <person name="Sangsakoo G."/>
            <person name="Vanavichit A."/>
            <person name="de Mattos Luiz.A.T."/>
            <person name="Zimmer P.D."/>
            <person name="Malone G."/>
            <person name="Dellagostin O."/>
            <person name="de Oliveira A.C."/>
            <person name="Bevan M."/>
            <person name="Bancroft I."/>
            <person name="Minx P."/>
            <person name="Cordum H."/>
            <person name="Wilson R."/>
            <person name="Cheng Z."/>
            <person name="Jin W."/>
            <person name="Jiang J."/>
            <person name="Leong S.A."/>
            <person name="Iwama H."/>
            <person name="Gojobori T."/>
            <person name="Itoh T."/>
            <person name="Niimura Y."/>
            <person name="Fujii Y."/>
            <person name="Habara T."/>
            <person name="Sakai H."/>
            <person name="Sato Y."/>
            <person name="Wilson G."/>
            <person name="Kumar K."/>
            <person name="McCouch S."/>
            <person name="Juretic N."/>
            <person name="Hoen D."/>
            <person name="Wright S."/>
            <person name="Bruskiewich R."/>
            <person name="Bureau T."/>
            <person name="Miyao A."/>
            <person name="Hirochika H."/>
            <person name="Nishikawa T."/>
            <person name="Kadowaki K."/>
            <person name="Sugiura M."/>
            <person name="Burr B."/>
            <person name="Sasaki T."/>
        </authorList>
    </citation>
    <scope>NUCLEOTIDE SEQUENCE [LARGE SCALE GENOMIC DNA]</scope>
    <source>
        <strain evidence="2">cv. Nipponbare</strain>
    </source>
</reference>